<reference evidence="1 2" key="1">
    <citation type="submission" date="2018-06" db="EMBL/GenBank/DDBJ databases">
        <title>Comparative genomics of Brasilonema spp. strains.</title>
        <authorList>
            <person name="Alvarenga D.O."/>
            <person name="Fiore M.F."/>
            <person name="Varani A.M."/>
        </authorList>
    </citation>
    <scope>NUCLEOTIDE SEQUENCE [LARGE SCALE GENOMIC DNA]</scope>
    <source>
        <strain evidence="1 2">CENA114</strain>
        <plasmid evidence="2">pboct1</plasmid>
    </source>
</reference>
<dbReference type="RefSeq" id="WP_169264145.1">
    <property type="nucleotide sequence ID" value="NZ_CAWOXK010000002.1"/>
</dbReference>
<protein>
    <submittedName>
        <fullName evidence="1">Uncharacterized protein</fullName>
    </submittedName>
</protein>
<keyword evidence="2" id="KW-1185">Reference proteome</keyword>
<evidence type="ECO:0000313" key="1">
    <source>
        <dbReference type="EMBL" id="QDL12676.1"/>
    </source>
</evidence>
<proteinExistence type="predicted"/>
<accession>A0A856MTU2</accession>
<dbReference type="KEGG" id="bsen:DP114_33545"/>
<evidence type="ECO:0000313" key="2">
    <source>
        <dbReference type="Proteomes" id="UP000503129"/>
    </source>
</evidence>
<geneLocation type="plasmid" evidence="2">
    <name>pboct1</name>
</geneLocation>
<dbReference type="Proteomes" id="UP000503129">
    <property type="component" value="Plasmid pBOCT1"/>
</dbReference>
<organism evidence="1 2">
    <name type="scientific">Brasilonema sennae CENA114</name>
    <dbReference type="NCBI Taxonomy" id="415709"/>
    <lineage>
        <taxon>Bacteria</taxon>
        <taxon>Bacillati</taxon>
        <taxon>Cyanobacteriota</taxon>
        <taxon>Cyanophyceae</taxon>
        <taxon>Nostocales</taxon>
        <taxon>Scytonemataceae</taxon>
        <taxon>Brasilonema</taxon>
        <taxon>Bromeliae group (in: Brasilonema)</taxon>
    </lineage>
</organism>
<dbReference type="AlphaFoldDB" id="A0A856MTU2"/>
<gene>
    <name evidence="1" type="ORF">DP114_33545</name>
</gene>
<keyword evidence="1" id="KW-0614">Plasmid</keyword>
<dbReference type="EMBL" id="CP030119">
    <property type="protein sequence ID" value="QDL12676.1"/>
    <property type="molecule type" value="Genomic_DNA"/>
</dbReference>
<name>A0A856MTU2_9CYAN</name>
<sequence>MSKCVTYYTQTNQIDQLVESFGTTLEKLTLADKLALRVTLTYWLFHCEVADLGEYTLNHALEDMMQGYSEDCQINLKEAIAILGGIGKDEAEGLIESLTAQLRYL</sequence>